<keyword evidence="6" id="KW-0735">Signal-anchor</keyword>
<dbReference type="InterPro" id="IPR017853">
    <property type="entry name" value="GH"/>
</dbReference>
<dbReference type="AlphaFoldDB" id="A0A8K1FEK6"/>
<evidence type="ECO:0000256" key="8">
    <source>
        <dbReference type="ARBA" id="ARBA00023136"/>
    </source>
</evidence>
<keyword evidence="10 16" id="KW-0326">Glycosidase</keyword>
<gene>
    <name evidence="18" type="ORF">Poli38472_004590</name>
</gene>
<feature type="domain" description="Glycoside hydrolase family 5" evidence="17">
    <location>
        <begin position="45"/>
        <end position="271"/>
    </location>
</feature>
<dbReference type="GO" id="GO:0005886">
    <property type="term" value="C:plasma membrane"/>
    <property type="evidence" value="ECO:0007669"/>
    <property type="project" value="UniProtKB-SubCell"/>
</dbReference>
<evidence type="ECO:0000256" key="12">
    <source>
        <dbReference type="ARBA" id="ARBA00036824"/>
    </source>
</evidence>
<dbReference type="EC" id="3.2.1.58" evidence="14"/>
<dbReference type="GO" id="GO:0004338">
    <property type="term" value="F:glucan exo-1,3-beta-glucosidase activity"/>
    <property type="evidence" value="ECO:0007669"/>
    <property type="project" value="UniProtKB-EC"/>
</dbReference>
<name>A0A8K1FEK6_PYTOL</name>
<keyword evidence="9" id="KW-0325">Glycoprotein</keyword>
<evidence type="ECO:0000256" key="14">
    <source>
        <dbReference type="ARBA" id="ARBA00038929"/>
    </source>
</evidence>
<evidence type="ECO:0000256" key="6">
    <source>
        <dbReference type="ARBA" id="ARBA00022968"/>
    </source>
</evidence>
<evidence type="ECO:0000259" key="17">
    <source>
        <dbReference type="Pfam" id="PF00150"/>
    </source>
</evidence>
<keyword evidence="4" id="KW-0812">Transmembrane</keyword>
<dbReference type="GO" id="GO:0009251">
    <property type="term" value="P:glucan catabolic process"/>
    <property type="evidence" value="ECO:0007669"/>
    <property type="project" value="TreeGrafter"/>
</dbReference>
<evidence type="ECO:0000256" key="13">
    <source>
        <dbReference type="ARBA" id="ARBA00037126"/>
    </source>
</evidence>
<comment type="similarity">
    <text evidence="2 16">Belongs to the glycosyl hydrolase 5 (cellulase A) family.</text>
</comment>
<evidence type="ECO:0000256" key="9">
    <source>
        <dbReference type="ARBA" id="ARBA00023180"/>
    </source>
</evidence>
<evidence type="ECO:0000256" key="7">
    <source>
        <dbReference type="ARBA" id="ARBA00022989"/>
    </source>
</evidence>
<accession>A0A8K1FEK6</accession>
<dbReference type="Pfam" id="PF00150">
    <property type="entry name" value="Cellulase"/>
    <property type="match status" value="1"/>
</dbReference>
<keyword evidence="3" id="KW-1003">Cell membrane</keyword>
<evidence type="ECO:0000256" key="1">
    <source>
        <dbReference type="ARBA" id="ARBA00004401"/>
    </source>
</evidence>
<reference evidence="18" key="1">
    <citation type="submission" date="2019-03" db="EMBL/GenBank/DDBJ databases">
        <title>Long read genome sequence of the mycoparasitic Pythium oligandrum ATCC 38472 isolated from sugarbeet rhizosphere.</title>
        <authorList>
            <person name="Gaulin E."/>
        </authorList>
    </citation>
    <scope>NUCLEOTIDE SEQUENCE</scope>
    <source>
        <strain evidence="18">ATCC 38472_TT</strain>
    </source>
</reference>
<comment type="function">
    <text evidence="13">Glucosidase involved in the degradation of cellulosic biomass. Active on lichenan.</text>
</comment>
<evidence type="ECO:0000313" key="19">
    <source>
        <dbReference type="Proteomes" id="UP000794436"/>
    </source>
</evidence>
<evidence type="ECO:0000256" key="4">
    <source>
        <dbReference type="ARBA" id="ARBA00022692"/>
    </source>
</evidence>
<evidence type="ECO:0000256" key="5">
    <source>
        <dbReference type="ARBA" id="ARBA00022801"/>
    </source>
</evidence>
<evidence type="ECO:0000256" key="15">
    <source>
        <dbReference type="ARBA" id="ARBA00041260"/>
    </source>
</evidence>
<keyword evidence="8" id="KW-0472">Membrane</keyword>
<evidence type="ECO:0000256" key="11">
    <source>
        <dbReference type="ARBA" id="ARBA00023316"/>
    </source>
</evidence>
<dbReference type="Gene3D" id="3.20.20.80">
    <property type="entry name" value="Glycosidases"/>
    <property type="match status" value="1"/>
</dbReference>
<dbReference type="InterPro" id="IPR050386">
    <property type="entry name" value="Glycosyl_hydrolase_5"/>
</dbReference>
<evidence type="ECO:0000256" key="2">
    <source>
        <dbReference type="ARBA" id="ARBA00005641"/>
    </source>
</evidence>
<evidence type="ECO:0000256" key="10">
    <source>
        <dbReference type="ARBA" id="ARBA00023295"/>
    </source>
</evidence>
<keyword evidence="5 16" id="KW-0378">Hydrolase</keyword>
<protein>
    <recommendedName>
        <fullName evidence="14">glucan 1,3-beta-glucosidase</fullName>
        <ecNumber evidence="14">3.2.1.58</ecNumber>
    </recommendedName>
    <alternativeName>
        <fullName evidence="15">Exo-1,3-beta-glucanase D</fullName>
    </alternativeName>
</protein>
<sequence length="320" mass="36223">MTGAADFWKNLDGQYANKGEYVALANGADHDQRVAQFGNHHATFVMEKDIEDIANAGLNTVRVPVGYWITGDDPNDPAGRELWKVFPQDTLQRLDTLVRDWGLKHNIAVLVSIHAAKGSQSGADYSAPTDPGKAYWSKYAENVDNTIHVAKFLADRYKDDAAFLGISLLNEPTADTDEKVLNDYYQRAYKAVRESGNDCVLTIMPLLYKQAPDNLVGFMEKPSYTNVWVEWHPYFIWGYEKWSAADLVNNGIRRDFLNKMNQWNSRPNANPMFFWRVEFGELGSVHEPRLERFPHVDSCADGCDEDGEGGLDVLELAHVW</sequence>
<keyword evidence="19" id="KW-1185">Reference proteome</keyword>
<organism evidence="18 19">
    <name type="scientific">Pythium oligandrum</name>
    <name type="common">Mycoparasitic fungus</name>
    <dbReference type="NCBI Taxonomy" id="41045"/>
    <lineage>
        <taxon>Eukaryota</taxon>
        <taxon>Sar</taxon>
        <taxon>Stramenopiles</taxon>
        <taxon>Oomycota</taxon>
        <taxon>Peronosporomycetes</taxon>
        <taxon>Pythiales</taxon>
        <taxon>Pythiaceae</taxon>
        <taxon>Pythium</taxon>
    </lineage>
</organism>
<dbReference type="InterPro" id="IPR001547">
    <property type="entry name" value="Glyco_hydro_5"/>
</dbReference>
<dbReference type="GO" id="GO:0071555">
    <property type="term" value="P:cell wall organization"/>
    <property type="evidence" value="ECO:0007669"/>
    <property type="project" value="UniProtKB-KW"/>
</dbReference>
<dbReference type="GO" id="GO:0009986">
    <property type="term" value="C:cell surface"/>
    <property type="evidence" value="ECO:0007669"/>
    <property type="project" value="TreeGrafter"/>
</dbReference>
<evidence type="ECO:0000313" key="18">
    <source>
        <dbReference type="EMBL" id="TMW59521.1"/>
    </source>
</evidence>
<dbReference type="GO" id="GO:0005576">
    <property type="term" value="C:extracellular region"/>
    <property type="evidence" value="ECO:0007669"/>
    <property type="project" value="TreeGrafter"/>
</dbReference>
<dbReference type="OrthoDB" id="1887033at2759"/>
<keyword evidence="7" id="KW-1133">Transmembrane helix</keyword>
<dbReference type="EMBL" id="SPLM01000109">
    <property type="protein sequence ID" value="TMW59521.1"/>
    <property type="molecule type" value="Genomic_DNA"/>
</dbReference>
<comment type="subcellular location">
    <subcellularLocation>
        <location evidence="1">Cell membrane</location>
        <topology evidence="1">Single-pass type II membrane protein</topology>
    </subcellularLocation>
</comment>
<evidence type="ECO:0000256" key="3">
    <source>
        <dbReference type="ARBA" id="ARBA00022475"/>
    </source>
</evidence>
<comment type="catalytic activity">
    <reaction evidence="12">
        <text>Successive hydrolysis of beta-D-glucose units from the non-reducing ends of (1-&gt;3)-beta-D-glucans, releasing alpha-glucose.</text>
        <dbReference type="EC" id="3.2.1.58"/>
    </reaction>
</comment>
<proteinExistence type="inferred from homology"/>
<dbReference type="PANTHER" id="PTHR31297">
    <property type="entry name" value="GLUCAN ENDO-1,6-BETA-GLUCOSIDASE B"/>
    <property type="match status" value="1"/>
</dbReference>
<evidence type="ECO:0000256" key="16">
    <source>
        <dbReference type="RuleBase" id="RU361153"/>
    </source>
</evidence>
<keyword evidence="11" id="KW-0961">Cell wall biogenesis/degradation</keyword>
<comment type="caution">
    <text evidence="18">The sequence shown here is derived from an EMBL/GenBank/DDBJ whole genome shotgun (WGS) entry which is preliminary data.</text>
</comment>
<dbReference type="Proteomes" id="UP000794436">
    <property type="component" value="Unassembled WGS sequence"/>
</dbReference>
<dbReference type="PANTHER" id="PTHR31297:SF34">
    <property type="entry name" value="GLUCAN 1,3-BETA-GLUCOSIDASE 2"/>
    <property type="match status" value="1"/>
</dbReference>
<dbReference type="SUPFAM" id="SSF51445">
    <property type="entry name" value="(Trans)glycosidases"/>
    <property type="match status" value="1"/>
</dbReference>